<dbReference type="Gene3D" id="1.10.3720.10">
    <property type="entry name" value="MetI-like"/>
    <property type="match status" value="1"/>
</dbReference>
<evidence type="ECO:0000256" key="3">
    <source>
        <dbReference type="ARBA" id="ARBA00022448"/>
    </source>
</evidence>
<dbReference type="InterPro" id="IPR010065">
    <property type="entry name" value="AA_ABC_transptr_permease_3TM"/>
</dbReference>
<dbReference type="AlphaFoldDB" id="A0A154II85"/>
<organism evidence="12">
    <name type="scientific">Rhizobium leguminosarum</name>
    <dbReference type="NCBI Taxonomy" id="384"/>
    <lineage>
        <taxon>Bacteria</taxon>
        <taxon>Pseudomonadati</taxon>
        <taxon>Pseudomonadota</taxon>
        <taxon>Alphaproteobacteria</taxon>
        <taxon>Hyphomicrobiales</taxon>
        <taxon>Rhizobiaceae</taxon>
        <taxon>Rhizobium/Agrobacterium group</taxon>
        <taxon>Rhizobium</taxon>
    </lineage>
</organism>
<dbReference type="PANTHER" id="PTHR30614:SF10">
    <property type="entry name" value="ARGININE ABC TRANSPORTER PERMEASE PROTEIN ARTM"/>
    <property type="match status" value="1"/>
</dbReference>
<evidence type="ECO:0000256" key="6">
    <source>
        <dbReference type="ARBA" id="ARBA00022692"/>
    </source>
</evidence>
<evidence type="ECO:0000256" key="7">
    <source>
        <dbReference type="ARBA" id="ARBA00022989"/>
    </source>
</evidence>
<geneLocation type="plasmid" evidence="13">
    <name>prln3</name>
</geneLocation>
<dbReference type="EMBL" id="LVYU01000099">
    <property type="protein sequence ID" value="KZA99837.1"/>
    <property type="molecule type" value="Genomic_DNA"/>
</dbReference>
<accession>A0A154II85</accession>
<keyword evidence="3 9" id="KW-0813">Transport</keyword>
<keyword evidence="7 9" id="KW-1133">Transmembrane helix</keyword>
<keyword evidence="11" id="KW-0614">Plasmid</keyword>
<feature type="domain" description="ABC transmembrane type-1" evidence="10">
    <location>
        <begin position="13"/>
        <end position="214"/>
    </location>
</feature>
<comment type="subcellular location">
    <subcellularLocation>
        <location evidence="1">Cell inner membrane</location>
        <topology evidence="1">Multi-pass membrane protein</topology>
    </subcellularLocation>
    <subcellularLocation>
        <location evidence="9">Cell membrane</location>
        <topology evidence="9">Multi-pass membrane protein</topology>
    </subcellularLocation>
</comment>
<comment type="similarity">
    <text evidence="2">Belongs to the binding-protein-dependent transport system permease family. HisMQ subfamily.</text>
</comment>
<dbReference type="PANTHER" id="PTHR30614">
    <property type="entry name" value="MEMBRANE COMPONENT OF AMINO ACID ABC TRANSPORTER"/>
    <property type="match status" value="1"/>
</dbReference>
<evidence type="ECO:0000256" key="1">
    <source>
        <dbReference type="ARBA" id="ARBA00004429"/>
    </source>
</evidence>
<evidence type="ECO:0000256" key="9">
    <source>
        <dbReference type="RuleBase" id="RU363032"/>
    </source>
</evidence>
<evidence type="ECO:0000313" key="13">
    <source>
        <dbReference type="Proteomes" id="UP000238523"/>
    </source>
</evidence>
<keyword evidence="5" id="KW-0997">Cell inner membrane</keyword>
<dbReference type="PROSITE" id="PS50928">
    <property type="entry name" value="ABC_TM1"/>
    <property type="match status" value="1"/>
</dbReference>
<dbReference type="RefSeq" id="WP_062942557.1">
    <property type="nucleotide sequence ID" value="NZ_CP025015.1"/>
</dbReference>
<geneLocation type="plasmid" evidence="11">
    <name>pRLN3</name>
</geneLocation>
<dbReference type="SUPFAM" id="SSF161098">
    <property type="entry name" value="MetI-like"/>
    <property type="match status" value="1"/>
</dbReference>
<dbReference type="InterPro" id="IPR035906">
    <property type="entry name" value="MetI-like_sf"/>
</dbReference>
<dbReference type="CDD" id="cd06261">
    <property type="entry name" value="TM_PBP2"/>
    <property type="match status" value="1"/>
</dbReference>
<dbReference type="Pfam" id="PF00528">
    <property type="entry name" value="BPD_transp_1"/>
    <property type="match status" value="1"/>
</dbReference>
<dbReference type="Proteomes" id="UP000238523">
    <property type="component" value="Plasmid pRLN3"/>
</dbReference>
<dbReference type="InterPro" id="IPR000515">
    <property type="entry name" value="MetI-like"/>
</dbReference>
<evidence type="ECO:0000256" key="4">
    <source>
        <dbReference type="ARBA" id="ARBA00022475"/>
    </source>
</evidence>
<keyword evidence="4" id="KW-1003">Cell membrane</keyword>
<dbReference type="EMBL" id="CP025015">
    <property type="protein sequence ID" value="AUW47240.1"/>
    <property type="molecule type" value="Genomic_DNA"/>
</dbReference>
<evidence type="ECO:0000259" key="10">
    <source>
        <dbReference type="PROSITE" id="PS50928"/>
    </source>
</evidence>
<dbReference type="InterPro" id="IPR043429">
    <property type="entry name" value="ArtM/GltK/GlnP/TcyL/YhdX-like"/>
</dbReference>
<feature type="transmembrane region" description="Helical" evidence="9">
    <location>
        <begin position="55"/>
        <end position="74"/>
    </location>
</feature>
<evidence type="ECO:0000256" key="8">
    <source>
        <dbReference type="ARBA" id="ARBA00023136"/>
    </source>
</evidence>
<evidence type="ECO:0000256" key="2">
    <source>
        <dbReference type="ARBA" id="ARBA00010072"/>
    </source>
</evidence>
<reference evidence="11 13" key="2">
    <citation type="submission" date="2017-11" db="EMBL/GenBank/DDBJ databases">
        <title>Complete genome of Rhizobium leguminosarum Norway, an ineffective micro-symbiont.</title>
        <authorList>
            <person name="Hoffrichter A."/>
            <person name="Liang J."/>
            <person name="Brachmann A."/>
            <person name="Marin M."/>
        </authorList>
    </citation>
    <scope>NUCLEOTIDE SEQUENCE [LARGE SCALE GENOMIC DNA]</scope>
    <source>
        <strain evidence="11 13">Norway</strain>
        <plasmid evidence="13">Plasmid prln3</plasmid>
        <plasmid evidence="11">pRLN3</plasmid>
    </source>
</reference>
<reference evidence="12" key="1">
    <citation type="submission" date="2016-03" db="EMBL/GenBank/DDBJ databases">
        <title>Microsymbionts genomes from the relict species Vavilovia formosa.</title>
        <authorList>
            <person name="Chirak E."/>
            <person name="Kimeklis A."/>
            <person name="Kopat V."/>
            <person name="Andronov E."/>
        </authorList>
    </citation>
    <scope>NUCLEOTIDE SEQUENCE [LARGE SCALE GENOMIC DNA]</scope>
    <source>
        <strain evidence="12">Vaf12</strain>
    </source>
</reference>
<evidence type="ECO:0000313" key="11">
    <source>
        <dbReference type="EMBL" id="AUW47240.1"/>
    </source>
</evidence>
<protein>
    <submittedName>
        <fullName evidence="12">Nickel permease</fullName>
    </submittedName>
    <submittedName>
        <fullName evidence="11">Octopine transport system permease protein OccM</fullName>
    </submittedName>
</protein>
<dbReference type="GO" id="GO:0006865">
    <property type="term" value="P:amino acid transport"/>
    <property type="evidence" value="ECO:0007669"/>
    <property type="project" value="TreeGrafter"/>
</dbReference>
<evidence type="ECO:0000256" key="5">
    <source>
        <dbReference type="ARBA" id="ARBA00022519"/>
    </source>
</evidence>
<evidence type="ECO:0000313" key="12">
    <source>
        <dbReference type="EMBL" id="KZA99837.1"/>
    </source>
</evidence>
<keyword evidence="6 9" id="KW-0812">Transmembrane</keyword>
<feature type="transmembrane region" description="Helical" evidence="9">
    <location>
        <begin position="94"/>
        <end position="113"/>
    </location>
</feature>
<dbReference type="GO" id="GO:0022857">
    <property type="term" value="F:transmembrane transporter activity"/>
    <property type="evidence" value="ECO:0007669"/>
    <property type="project" value="InterPro"/>
</dbReference>
<dbReference type="GO" id="GO:0043190">
    <property type="term" value="C:ATP-binding cassette (ABC) transporter complex"/>
    <property type="evidence" value="ECO:0007669"/>
    <property type="project" value="InterPro"/>
</dbReference>
<dbReference type="NCBIfam" id="TIGR01726">
    <property type="entry name" value="HEQRo_perm_3TM"/>
    <property type="match status" value="1"/>
</dbReference>
<feature type="transmembrane region" description="Helical" evidence="9">
    <location>
        <begin position="12"/>
        <end position="43"/>
    </location>
</feature>
<sequence length="229" mass="25719">MDFGWIFEYQDLLLYGAFLTCLLLTISVTLGFALAILLAIAQVGRGSIARWLSKSYCTFFRGTPLLIQLWLIYYGLGSYLPHIPGLRSSFLWPVLREGLFFAALALTLNFAAYQGEILRGAMLAVPKGELEAARAVGMSPWMILRRIWLPRAIRIGLPTFAGEVVLQLKATPIVFSVTVMDLYGAAYKIRQDTLLVYEPLLLVTVFYVSLTFLITQGFQKLENAIPVRR</sequence>
<proteinExistence type="inferred from homology"/>
<feature type="transmembrane region" description="Helical" evidence="9">
    <location>
        <begin position="194"/>
        <end position="214"/>
    </location>
</feature>
<keyword evidence="8 9" id="KW-0472">Membrane</keyword>
<gene>
    <name evidence="11" type="primary">occM</name>
    <name evidence="12" type="ORF">A4A59_20640</name>
    <name evidence="11" type="ORF">CUJ84_pRLN3000102</name>
</gene>
<name>A0A154II85_RHILE</name>